<proteinExistence type="predicted"/>
<evidence type="ECO:0000313" key="1">
    <source>
        <dbReference type="EMBL" id="JAD69510.1"/>
    </source>
</evidence>
<protein>
    <submittedName>
        <fullName evidence="1">Uncharacterized protein</fullName>
    </submittedName>
</protein>
<reference evidence="1" key="2">
    <citation type="journal article" date="2015" name="Data Brief">
        <title>Shoot transcriptome of the giant reed, Arundo donax.</title>
        <authorList>
            <person name="Barrero R.A."/>
            <person name="Guerrero F.D."/>
            <person name="Moolhuijzen P."/>
            <person name="Goolsby J.A."/>
            <person name="Tidwell J."/>
            <person name="Bellgard S.E."/>
            <person name="Bellgard M.I."/>
        </authorList>
    </citation>
    <scope>NUCLEOTIDE SEQUENCE</scope>
    <source>
        <tissue evidence="1">Shoot tissue taken approximately 20 cm above the soil surface</tissue>
    </source>
</reference>
<sequence length="50" mass="5625">MFLVHLFKEFPLLNSPNLLRICVLRAGRLLAAVHSFSKFGGLTETPCPLR</sequence>
<accession>A0A0A9C7W4</accession>
<reference evidence="1" key="1">
    <citation type="submission" date="2014-09" db="EMBL/GenBank/DDBJ databases">
        <authorList>
            <person name="Magalhaes I.L.F."/>
            <person name="Oliveira U."/>
            <person name="Santos F.R."/>
            <person name="Vidigal T.H.D.A."/>
            <person name="Brescovit A.D."/>
            <person name="Santos A.J."/>
        </authorList>
    </citation>
    <scope>NUCLEOTIDE SEQUENCE</scope>
    <source>
        <tissue evidence="1">Shoot tissue taken approximately 20 cm above the soil surface</tissue>
    </source>
</reference>
<organism evidence="1">
    <name type="scientific">Arundo donax</name>
    <name type="common">Giant reed</name>
    <name type="synonym">Donax arundinaceus</name>
    <dbReference type="NCBI Taxonomy" id="35708"/>
    <lineage>
        <taxon>Eukaryota</taxon>
        <taxon>Viridiplantae</taxon>
        <taxon>Streptophyta</taxon>
        <taxon>Embryophyta</taxon>
        <taxon>Tracheophyta</taxon>
        <taxon>Spermatophyta</taxon>
        <taxon>Magnoliopsida</taxon>
        <taxon>Liliopsida</taxon>
        <taxon>Poales</taxon>
        <taxon>Poaceae</taxon>
        <taxon>PACMAD clade</taxon>
        <taxon>Arundinoideae</taxon>
        <taxon>Arundineae</taxon>
        <taxon>Arundo</taxon>
    </lineage>
</organism>
<dbReference type="EMBL" id="GBRH01228385">
    <property type="protein sequence ID" value="JAD69510.1"/>
    <property type="molecule type" value="Transcribed_RNA"/>
</dbReference>
<name>A0A0A9C7W4_ARUDO</name>
<dbReference type="AlphaFoldDB" id="A0A0A9C7W4"/>